<dbReference type="InterPro" id="IPR025714">
    <property type="entry name" value="Methyltranfer_dom"/>
</dbReference>
<dbReference type="SUPFAM" id="SSF53335">
    <property type="entry name" value="S-adenosyl-L-methionine-dependent methyltransferases"/>
    <property type="match status" value="1"/>
</dbReference>
<evidence type="ECO:0000313" key="2">
    <source>
        <dbReference type="EMBL" id="MEP0819834.1"/>
    </source>
</evidence>
<name>A0ABV0JDI4_9CYAN</name>
<protein>
    <submittedName>
        <fullName evidence="2">Class I SAM-dependent methyltransferase</fullName>
    </submittedName>
</protein>
<accession>A0ABV0JDI4</accession>
<keyword evidence="2" id="KW-0489">Methyltransferase</keyword>
<keyword evidence="2" id="KW-0808">Transferase</keyword>
<dbReference type="CDD" id="cd02440">
    <property type="entry name" value="AdoMet_MTases"/>
    <property type="match status" value="1"/>
</dbReference>
<dbReference type="Pfam" id="PF13847">
    <property type="entry name" value="Methyltransf_31"/>
    <property type="match status" value="1"/>
</dbReference>
<organism evidence="2 3">
    <name type="scientific">Trichocoleus desertorum GB2-A4</name>
    <dbReference type="NCBI Taxonomy" id="2933944"/>
    <lineage>
        <taxon>Bacteria</taxon>
        <taxon>Bacillati</taxon>
        <taxon>Cyanobacteriota</taxon>
        <taxon>Cyanophyceae</taxon>
        <taxon>Leptolyngbyales</taxon>
        <taxon>Trichocoleusaceae</taxon>
        <taxon>Trichocoleus</taxon>
    </lineage>
</organism>
<dbReference type="PANTHER" id="PTHR45128">
    <property type="entry name" value="METHYLTRANSFERASE TYPE 11"/>
    <property type="match status" value="1"/>
</dbReference>
<evidence type="ECO:0000259" key="1">
    <source>
        <dbReference type="Pfam" id="PF13847"/>
    </source>
</evidence>
<dbReference type="GO" id="GO:0032259">
    <property type="term" value="P:methylation"/>
    <property type="evidence" value="ECO:0007669"/>
    <property type="project" value="UniProtKB-KW"/>
</dbReference>
<comment type="caution">
    <text evidence="2">The sequence shown here is derived from an EMBL/GenBank/DDBJ whole genome shotgun (WGS) entry which is preliminary data.</text>
</comment>
<dbReference type="EMBL" id="JAMPKM010000017">
    <property type="protein sequence ID" value="MEP0819834.1"/>
    <property type="molecule type" value="Genomic_DNA"/>
</dbReference>
<keyword evidence="3" id="KW-1185">Reference proteome</keyword>
<dbReference type="PANTHER" id="PTHR45128:SF1">
    <property type="entry name" value="S-ADENOSYLMETHIONINE-DEPENDENT METHYLTRANSFERASE RV2258C"/>
    <property type="match status" value="1"/>
</dbReference>
<reference evidence="2 3" key="1">
    <citation type="submission" date="2022-04" db="EMBL/GenBank/DDBJ databases">
        <title>Positive selection, recombination, and allopatry shape intraspecific diversity of widespread and dominant cyanobacteria.</title>
        <authorList>
            <person name="Wei J."/>
            <person name="Shu W."/>
            <person name="Hu C."/>
        </authorList>
    </citation>
    <scope>NUCLEOTIDE SEQUENCE [LARGE SCALE GENOMIC DNA]</scope>
    <source>
        <strain evidence="2 3">GB2-A4</strain>
    </source>
</reference>
<dbReference type="InterPro" id="IPR053173">
    <property type="entry name" value="SAM-binding_MTase"/>
</dbReference>
<gene>
    <name evidence="2" type="ORF">NC998_22285</name>
</gene>
<proteinExistence type="predicted"/>
<dbReference type="Proteomes" id="UP001464891">
    <property type="component" value="Unassembled WGS sequence"/>
</dbReference>
<sequence>MNNQVSELERIRQQFEMAPYPTIPLEESPKEATNILYLHNLVTAFYLKNHKITDTKDKIILDVGCGSGYTSLILAEANPGAKIVGMDISEKSVELARQRLRYHGFDNSEFYTLTAEELPSLNLQFDYINCDEVLYLLPDPVAGLQAMKAVLKTNGIIRANLHSSLQREFYFRAQKIFKMMGLMDGPPEELEIEIVREIMRSLKPDVYLKLMAWKPALETDVEQVRANLLLQGDKGYTVKELFAALKAADLEFVSMVKWRQWEIMDLFQDPNDLPSFLAMSLPDISVEERLHLFELLQPVNRLLDFWCAHPIESANPRSASEWSLAEWQRAQVQLHPQLKIPVVKKKLIEHITERQPFNISQFIPEPAKTSVIVDSHIATCLLPLWEGSQSFVSLVKRWQAVKPVDPITLEPLSEQVALEEVRQFLGDLEVYLYVLAEVVQ</sequence>
<feature type="domain" description="Methyltransferase" evidence="1">
    <location>
        <begin position="55"/>
        <end position="164"/>
    </location>
</feature>
<evidence type="ECO:0000313" key="3">
    <source>
        <dbReference type="Proteomes" id="UP001464891"/>
    </source>
</evidence>
<dbReference type="Gene3D" id="3.40.50.150">
    <property type="entry name" value="Vaccinia Virus protein VP39"/>
    <property type="match status" value="1"/>
</dbReference>
<dbReference type="RefSeq" id="WP_190432799.1">
    <property type="nucleotide sequence ID" value="NZ_JAMPKM010000017.1"/>
</dbReference>
<dbReference type="GO" id="GO:0008168">
    <property type="term" value="F:methyltransferase activity"/>
    <property type="evidence" value="ECO:0007669"/>
    <property type="project" value="UniProtKB-KW"/>
</dbReference>
<dbReference type="InterPro" id="IPR029063">
    <property type="entry name" value="SAM-dependent_MTases_sf"/>
</dbReference>